<sequence length="57" mass="6333">MIRKICLMVSLFMLGCMTGCGDSGPTNVMENADEQAIADYEAELEREQAMLEADEEE</sequence>
<keyword evidence="1" id="KW-0175">Coiled coil</keyword>
<accession>A0ABP8MUZ1</accession>
<evidence type="ECO:0000256" key="2">
    <source>
        <dbReference type="SAM" id="SignalP"/>
    </source>
</evidence>
<reference evidence="4" key="1">
    <citation type="journal article" date="2019" name="Int. J. Syst. Evol. Microbiol.">
        <title>The Global Catalogue of Microorganisms (GCM) 10K type strain sequencing project: providing services to taxonomists for standard genome sequencing and annotation.</title>
        <authorList>
            <consortium name="The Broad Institute Genomics Platform"/>
            <consortium name="The Broad Institute Genome Sequencing Center for Infectious Disease"/>
            <person name="Wu L."/>
            <person name="Ma J."/>
        </authorList>
    </citation>
    <scope>NUCLEOTIDE SEQUENCE [LARGE SCALE GENOMIC DNA]</scope>
    <source>
        <strain evidence="4">JCM 17759</strain>
    </source>
</reference>
<dbReference type="PROSITE" id="PS51257">
    <property type="entry name" value="PROKAR_LIPOPROTEIN"/>
    <property type="match status" value="1"/>
</dbReference>
<gene>
    <name evidence="3" type="ORF">GCM10023156_27780</name>
</gene>
<protein>
    <recommendedName>
        <fullName evidence="5">Secreted protein</fullName>
    </recommendedName>
</protein>
<feature type="signal peptide" evidence="2">
    <location>
        <begin position="1"/>
        <end position="21"/>
    </location>
</feature>
<evidence type="ECO:0000313" key="3">
    <source>
        <dbReference type="EMBL" id="GAA4454790.1"/>
    </source>
</evidence>
<organism evidence="3 4">
    <name type="scientific">Novipirellula rosea</name>
    <dbReference type="NCBI Taxonomy" id="1031540"/>
    <lineage>
        <taxon>Bacteria</taxon>
        <taxon>Pseudomonadati</taxon>
        <taxon>Planctomycetota</taxon>
        <taxon>Planctomycetia</taxon>
        <taxon>Pirellulales</taxon>
        <taxon>Pirellulaceae</taxon>
        <taxon>Novipirellula</taxon>
    </lineage>
</organism>
<keyword evidence="4" id="KW-1185">Reference proteome</keyword>
<dbReference type="Proteomes" id="UP001500840">
    <property type="component" value="Unassembled WGS sequence"/>
</dbReference>
<proteinExistence type="predicted"/>
<evidence type="ECO:0000256" key="1">
    <source>
        <dbReference type="SAM" id="Coils"/>
    </source>
</evidence>
<evidence type="ECO:0000313" key="4">
    <source>
        <dbReference type="Proteomes" id="UP001500840"/>
    </source>
</evidence>
<dbReference type="RefSeq" id="WP_339939868.1">
    <property type="nucleotide sequence ID" value="NZ_BAABGA010000035.1"/>
</dbReference>
<comment type="caution">
    <text evidence="3">The sequence shown here is derived from an EMBL/GenBank/DDBJ whole genome shotgun (WGS) entry which is preliminary data.</text>
</comment>
<feature type="chain" id="PRO_5045162004" description="Secreted protein" evidence="2">
    <location>
        <begin position="22"/>
        <end position="57"/>
    </location>
</feature>
<name>A0ABP8MUZ1_9BACT</name>
<evidence type="ECO:0008006" key="5">
    <source>
        <dbReference type="Google" id="ProtNLM"/>
    </source>
</evidence>
<feature type="coiled-coil region" evidence="1">
    <location>
        <begin position="30"/>
        <end position="57"/>
    </location>
</feature>
<keyword evidence="2" id="KW-0732">Signal</keyword>
<dbReference type="EMBL" id="BAABGA010000035">
    <property type="protein sequence ID" value="GAA4454790.1"/>
    <property type="molecule type" value="Genomic_DNA"/>
</dbReference>